<organism evidence="1 2">
    <name type="scientific">Sclerotinia sclerotiorum (strain ATCC 18683 / 1980 / Ss-1)</name>
    <name type="common">White mold</name>
    <name type="synonym">Whetzelinia sclerotiorum</name>
    <dbReference type="NCBI Taxonomy" id="665079"/>
    <lineage>
        <taxon>Eukaryota</taxon>
        <taxon>Fungi</taxon>
        <taxon>Dikarya</taxon>
        <taxon>Ascomycota</taxon>
        <taxon>Pezizomycotina</taxon>
        <taxon>Leotiomycetes</taxon>
        <taxon>Helotiales</taxon>
        <taxon>Sclerotiniaceae</taxon>
        <taxon>Sclerotinia</taxon>
    </lineage>
</organism>
<reference evidence="2" key="1">
    <citation type="journal article" date="2011" name="PLoS Genet.">
        <title>Genomic analysis of the necrotrophic fungal pathogens Sclerotinia sclerotiorum and Botrytis cinerea.</title>
        <authorList>
            <person name="Amselem J."/>
            <person name="Cuomo C.A."/>
            <person name="van Kan J.A."/>
            <person name="Viaud M."/>
            <person name="Benito E.P."/>
            <person name="Couloux A."/>
            <person name="Coutinho P.M."/>
            <person name="de Vries R.P."/>
            <person name="Dyer P.S."/>
            <person name="Fillinger S."/>
            <person name="Fournier E."/>
            <person name="Gout L."/>
            <person name="Hahn M."/>
            <person name="Kohn L."/>
            <person name="Lapalu N."/>
            <person name="Plummer K.M."/>
            <person name="Pradier J.M."/>
            <person name="Quevillon E."/>
            <person name="Sharon A."/>
            <person name="Simon A."/>
            <person name="ten Have A."/>
            <person name="Tudzynski B."/>
            <person name="Tudzynski P."/>
            <person name="Wincker P."/>
            <person name="Andrew M."/>
            <person name="Anthouard V."/>
            <person name="Beever R.E."/>
            <person name="Beffa R."/>
            <person name="Benoit I."/>
            <person name="Bouzid O."/>
            <person name="Brault B."/>
            <person name="Chen Z."/>
            <person name="Choquer M."/>
            <person name="Collemare J."/>
            <person name="Cotton P."/>
            <person name="Danchin E.G."/>
            <person name="Da Silva C."/>
            <person name="Gautier A."/>
            <person name="Giraud C."/>
            <person name="Giraud T."/>
            <person name="Gonzalez C."/>
            <person name="Grossetete S."/>
            <person name="Guldener U."/>
            <person name="Henrissat B."/>
            <person name="Howlett B.J."/>
            <person name="Kodira C."/>
            <person name="Kretschmer M."/>
            <person name="Lappartient A."/>
            <person name="Leroch M."/>
            <person name="Levis C."/>
            <person name="Mauceli E."/>
            <person name="Neuveglise C."/>
            <person name="Oeser B."/>
            <person name="Pearson M."/>
            <person name="Poulain J."/>
            <person name="Poussereau N."/>
            <person name="Quesneville H."/>
            <person name="Rascle C."/>
            <person name="Schumacher J."/>
            <person name="Segurens B."/>
            <person name="Sexton A."/>
            <person name="Silva E."/>
            <person name="Sirven C."/>
            <person name="Soanes D.M."/>
            <person name="Talbot N.J."/>
            <person name="Templeton M."/>
            <person name="Yandava C."/>
            <person name="Yarden O."/>
            <person name="Zeng Q."/>
            <person name="Rollins J.A."/>
            <person name="Lebrun M.H."/>
            <person name="Dickman M."/>
        </authorList>
    </citation>
    <scope>NUCLEOTIDE SEQUENCE [LARGE SCALE GENOMIC DNA]</scope>
    <source>
        <strain evidence="2">ATCC 18683 / 1980 / Ss-1</strain>
    </source>
</reference>
<proteinExistence type="predicted"/>
<accession>A7EIP4</accession>
<protein>
    <submittedName>
        <fullName evidence="1">Uncharacterized protein</fullName>
    </submittedName>
</protein>
<evidence type="ECO:0000313" key="2">
    <source>
        <dbReference type="Proteomes" id="UP000001312"/>
    </source>
</evidence>
<dbReference type="HOGENOM" id="CLU_3359985_0_0_1"/>
<dbReference type="GeneID" id="5489724"/>
<dbReference type="InParanoid" id="A7EIP4"/>
<dbReference type="EMBL" id="CH476626">
    <property type="protein sequence ID" value="EDO02710.1"/>
    <property type="molecule type" value="Genomic_DNA"/>
</dbReference>
<dbReference type="RefSeq" id="XP_001593759.1">
    <property type="nucleotide sequence ID" value="XM_001593709.1"/>
</dbReference>
<dbReference type="KEGG" id="ssl:SS1G_05187"/>
<name>A7EIP4_SCLS1</name>
<keyword evidence="2" id="KW-1185">Reference proteome</keyword>
<dbReference type="AlphaFoldDB" id="A7EIP4"/>
<sequence length="36" mass="4392">MPDVNWEVDYRKVWVRKEKETTVPSHAVHRVLCQRV</sequence>
<evidence type="ECO:0000313" key="1">
    <source>
        <dbReference type="EMBL" id="EDO02710.1"/>
    </source>
</evidence>
<gene>
    <name evidence="1" type="ORF">SS1G_05187</name>
</gene>
<dbReference type="Proteomes" id="UP000001312">
    <property type="component" value="Unassembled WGS sequence"/>
</dbReference>